<feature type="non-terminal residue" evidence="2">
    <location>
        <position position="1"/>
    </location>
</feature>
<dbReference type="Proteomes" id="UP000326759">
    <property type="component" value="Unassembled WGS sequence"/>
</dbReference>
<comment type="caution">
    <text evidence="2">The sequence shown here is derived from an EMBL/GenBank/DDBJ whole genome shotgun (WGS) entry which is preliminary data.</text>
</comment>
<name>A0A5N5TJ71_9CRUS</name>
<dbReference type="EMBL" id="SEYY01001194">
    <property type="protein sequence ID" value="KAB7505580.1"/>
    <property type="molecule type" value="Genomic_DNA"/>
</dbReference>
<feature type="region of interest" description="Disordered" evidence="1">
    <location>
        <begin position="75"/>
        <end position="102"/>
    </location>
</feature>
<organism evidence="2 3">
    <name type="scientific">Armadillidium nasatum</name>
    <dbReference type="NCBI Taxonomy" id="96803"/>
    <lineage>
        <taxon>Eukaryota</taxon>
        <taxon>Metazoa</taxon>
        <taxon>Ecdysozoa</taxon>
        <taxon>Arthropoda</taxon>
        <taxon>Crustacea</taxon>
        <taxon>Multicrustacea</taxon>
        <taxon>Malacostraca</taxon>
        <taxon>Eumalacostraca</taxon>
        <taxon>Peracarida</taxon>
        <taxon>Isopoda</taxon>
        <taxon>Oniscidea</taxon>
        <taxon>Crinocheta</taxon>
        <taxon>Armadillidiidae</taxon>
        <taxon>Armadillidium</taxon>
    </lineage>
</organism>
<dbReference type="AlphaFoldDB" id="A0A5N5TJ71"/>
<sequence>SGGEVTVRWFGDHSIEKVSVSSLSNSPNIKDKVTSRRRLRGMKALDEAICEARSVVSMSPTSSVNPSSETILYAPETQREDTPVSTNNKPVHNSQRKRKLRL</sequence>
<evidence type="ECO:0000256" key="1">
    <source>
        <dbReference type="SAM" id="MobiDB-lite"/>
    </source>
</evidence>
<reference evidence="2 3" key="1">
    <citation type="journal article" date="2019" name="PLoS Biol.">
        <title>Sex chromosomes control vertical transmission of feminizing Wolbachia symbionts in an isopod.</title>
        <authorList>
            <person name="Becking T."/>
            <person name="Chebbi M.A."/>
            <person name="Giraud I."/>
            <person name="Moumen B."/>
            <person name="Laverre T."/>
            <person name="Caubet Y."/>
            <person name="Peccoud J."/>
            <person name="Gilbert C."/>
            <person name="Cordaux R."/>
        </authorList>
    </citation>
    <scope>NUCLEOTIDE SEQUENCE [LARGE SCALE GENOMIC DNA]</scope>
    <source>
        <strain evidence="2">ANa2</strain>
        <tissue evidence="2">Whole body excluding digestive tract and cuticle</tissue>
    </source>
</reference>
<keyword evidence="3" id="KW-1185">Reference proteome</keyword>
<feature type="compositionally biased region" description="Polar residues" evidence="1">
    <location>
        <begin position="83"/>
        <end position="93"/>
    </location>
</feature>
<accession>A0A5N5TJ71</accession>
<evidence type="ECO:0000313" key="3">
    <source>
        <dbReference type="Proteomes" id="UP000326759"/>
    </source>
</evidence>
<evidence type="ECO:0000313" key="2">
    <source>
        <dbReference type="EMBL" id="KAB7505580.1"/>
    </source>
</evidence>
<dbReference type="OrthoDB" id="10324737at2759"/>
<gene>
    <name evidence="2" type="ORF">Anas_00271</name>
</gene>
<protein>
    <submittedName>
        <fullName evidence="2">Uncharacterized protein</fullName>
    </submittedName>
</protein>
<proteinExistence type="predicted"/>